<evidence type="ECO:0000256" key="2">
    <source>
        <dbReference type="ARBA" id="ARBA00034247"/>
    </source>
</evidence>
<gene>
    <name evidence="4" type="ORF">A130_11750</name>
</gene>
<evidence type="ECO:0000313" key="5">
    <source>
        <dbReference type="Proteomes" id="UP000094165"/>
    </source>
</evidence>
<reference evidence="4 5" key="1">
    <citation type="journal article" date="2012" name="Science">
        <title>Ecological populations of bacteria act as socially cohesive units of antibiotic production and resistance.</title>
        <authorList>
            <person name="Cordero O.X."/>
            <person name="Wildschutte H."/>
            <person name="Kirkup B."/>
            <person name="Proehl S."/>
            <person name="Ngo L."/>
            <person name="Hussain F."/>
            <person name="Le Roux F."/>
            <person name="Mincer T."/>
            <person name="Polz M.F."/>
        </authorList>
    </citation>
    <scope>NUCLEOTIDE SEQUENCE [LARGE SCALE GENOMIC DNA]</scope>
    <source>
        <strain evidence="4 5">FF-238</strain>
    </source>
</reference>
<dbReference type="Pfam" id="PF07495">
    <property type="entry name" value="Y_Y_Y"/>
    <property type="match status" value="1"/>
</dbReference>
<dbReference type="PANTHER" id="PTHR45138:SF9">
    <property type="entry name" value="DIGUANYLATE CYCLASE DGCM-RELATED"/>
    <property type="match status" value="1"/>
</dbReference>
<dbReference type="InterPro" id="IPR011110">
    <property type="entry name" value="Reg_prop"/>
</dbReference>
<dbReference type="GO" id="GO:1902201">
    <property type="term" value="P:negative regulation of bacterial-type flagellum-dependent cell motility"/>
    <property type="evidence" value="ECO:0007669"/>
    <property type="project" value="TreeGrafter"/>
</dbReference>
<name>A0A1E5D6F9_9VIBR</name>
<dbReference type="GO" id="GO:0052621">
    <property type="term" value="F:diguanylate cyclase activity"/>
    <property type="evidence" value="ECO:0007669"/>
    <property type="project" value="UniProtKB-EC"/>
</dbReference>
<dbReference type="InterPro" id="IPR013783">
    <property type="entry name" value="Ig-like_fold"/>
</dbReference>
<dbReference type="GO" id="GO:0005886">
    <property type="term" value="C:plasma membrane"/>
    <property type="evidence" value="ECO:0007669"/>
    <property type="project" value="TreeGrafter"/>
</dbReference>
<dbReference type="CDD" id="cd01949">
    <property type="entry name" value="GGDEF"/>
    <property type="match status" value="1"/>
</dbReference>
<evidence type="ECO:0000313" key="4">
    <source>
        <dbReference type="EMBL" id="OEE79199.1"/>
    </source>
</evidence>
<dbReference type="InterPro" id="IPR000160">
    <property type="entry name" value="GGDEF_dom"/>
</dbReference>
<dbReference type="InterPro" id="IPR011123">
    <property type="entry name" value="Y_Y_Y"/>
</dbReference>
<dbReference type="GO" id="GO:0043709">
    <property type="term" value="P:cell adhesion involved in single-species biofilm formation"/>
    <property type="evidence" value="ECO:0007669"/>
    <property type="project" value="TreeGrafter"/>
</dbReference>
<evidence type="ECO:0000256" key="1">
    <source>
        <dbReference type="ARBA" id="ARBA00012528"/>
    </source>
</evidence>
<sequence length="993" mass="110631">MLIRLLTARTLSMMMFVAFSLGSVFSSSAMILDEYQYENWTSRDGLPHNSINAITQTDDGYLWFATWEGIARFNGQEFKHFTRGSESGLVDSGVRALYSDTSGGLLAGGARGGLVYREAYHWSSLPTIKNLINAVIKQPDGGIWIGLSSEGLIFRAEANADNQLILPNLTVYQLSFRKNGDLLASTSRGLYIISGKAVENVSESSGLGNTTVYSAVEDDQGTIILGGKNGAWQYKDGRLSRIHEALNRSIVTKVMIDEQKELWFGTRSQGVFHYFNQQISSFSEQQGLSHNHVLSLYQDREKSIWIGTNGGLTRLRKAPFNTWDQSKGLSGNYVRTVLANGSGKILAGTSNGLSVIEGDKVTKYSPNSSSQTAQKQLSVLSLASRSAGGAWVGTYSKGLYLFDQGILQPHFLPSLPTKQIRSVLETSEDELWVGTTAGLVKYSPDGSYKLFTTQDGLPDNYIMALSTDTLGRVWVGTGVGVAIIENNIVATLDLDPLDKAQYVFGFYAEENQMWMTTDRGLIRYRFSDKDLSLVGKRHGLPIDKLFQVLADSNDYFWLTSNRGIWRISQHDANAIADGTAETLTFEHYNELDGMASAQLNGGSNPAATIDSSGQLWFASALGVTVTHPQRFKQLVTPTFPTVIESVISDQHELDLSDEKASILPAGTQRVVFNFVGLGFQSSQHIRYKTKLEGLDSDWIERGSQGISEYTNLAPGEYRFVVNAYYSYHQSMLNEASYSFTILPHWWQRASIQLSIFAGFILMIALSFQWRVSLLQKSEMRLTYEIEQKTKALQVQATAFKKQAEEDQLTTLPNRRAFDDWIRNTIDPSGIESPSTKANNIKTNSIKTNSIEKNFSIVMLDIDHFKRINDNFGHIIGDEVLRKIGQSLKPYIQEDCFIARWGGEEFVIGTIGWKPSEVYDFCQQLNQLIKHLDYSTVADKLSTTISIGIVNASTSHDFEDLLRIADDALFQVKHSGRDGIYVCEEPQEQITSHV</sequence>
<proteinExistence type="predicted"/>
<organism evidence="4 5">
    <name type="scientific">Vibrio genomosp. F6 str. FF-238</name>
    <dbReference type="NCBI Taxonomy" id="1191298"/>
    <lineage>
        <taxon>Bacteria</taxon>
        <taxon>Pseudomonadati</taxon>
        <taxon>Pseudomonadota</taxon>
        <taxon>Gammaproteobacteria</taxon>
        <taxon>Vibrionales</taxon>
        <taxon>Vibrionaceae</taxon>
        <taxon>Vibrio</taxon>
    </lineage>
</organism>
<dbReference type="Gene3D" id="3.30.70.270">
    <property type="match status" value="1"/>
</dbReference>
<dbReference type="SMART" id="SM00267">
    <property type="entry name" value="GGDEF"/>
    <property type="match status" value="1"/>
</dbReference>
<dbReference type="AlphaFoldDB" id="A0A1E5D6F9"/>
<dbReference type="EMBL" id="AJYW02000028">
    <property type="protein sequence ID" value="OEE79199.1"/>
    <property type="molecule type" value="Genomic_DNA"/>
</dbReference>
<dbReference type="InterPro" id="IPR050469">
    <property type="entry name" value="Diguanylate_Cyclase"/>
</dbReference>
<comment type="caution">
    <text evidence="4">The sequence shown here is derived from an EMBL/GenBank/DDBJ whole genome shotgun (WGS) entry which is preliminary data.</text>
</comment>
<accession>A0A1E5D6F9</accession>
<dbReference type="InterPro" id="IPR043128">
    <property type="entry name" value="Rev_trsase/Diguanyl_cyclase"/>
</dbReference>
<protein>
    <recommendedName>
        <fullName evidence="1">diguanylate cyclase</fullName>
        <ecNumber evidence="1">2.7.7.65</ecNumber>
    </recommendedName>
</protein>
<dbReference type="SUPFAM" id="SSF63829">
    <property type="entry name" value="Calcium-dependent phosphotriesterase"/>
    <property type="match status" value="2"/>
</dbReference>
<feature type="domain" description="GGDEF" evidence="3">
    <location>
        <begin position="852"/>
        <end position="984"/>
    </location>
</feature>
<dbReference type="EC" id="2.7.7.65" evidence="1"/>
<dbReference type="PROSITE" id="PS50887">
    <property type="entry name" value="GGDEF"/>
    <property type="match status" value="1"/>
</dbReference>
<dbReference type="Gene3D" id="2.60.40.10">
    <property type="entry name" value="Immunoglobulins"/>
    <property type="match status" value="1"/>
</dbReference>
<dbReference type="InterPro" id="IPR015943">
    <property type="entry name" value="WD40/YVTN_repeat-like_dom_sf"/>
</dbReference>
<dbReference type="Proteomes" id="UP000094165">
    <property type="component" value="Unassembled WGS sequence"/>
</dbReference>
<comment type="catalytic activity">
    <reaction evidence="2">
        <text>2 GTP = 3',3'-c-di-GMP + 2 diphosphate</text>
        <dbReference type="Rhea" id="RHEA:24898"/>
        <dbReference type="ChEBI" id="CHEBI:33019"/>
        <dbReference type="ChEBI" id="CHEBI:37565"/>
        <dbReference type="ChEBI" id="CHEBI:58805"/>
        <dbReference type="EC" id="2.7.7.65"/>
    </reaction>
</comment>
<dbReference type="SUPFAM" id="SSF55073">
    <property type="entry name" value="Nucleotide cyclase"/>
    <property type="match status" value="1"/>
</dbReference>
<keyword evidence="5" id="KW-1185">Reference proteome</keyword>
<dbReference type="PANTHER" id="PTHR45138">
    <property type="entry name" value="REGULATORY COMPONENTS OF SENSORY TRANSDUCTION SYSTEM"/>
    <property type="match status" value="1"/>
</dbReference>
<dbReference type="RefSeq" id="WP_017052906.1">
    <property type="nucleotide sequence ID" value="NZ_AJYW02000028.1"/>
</dbReference>
<dbReference type="Pfam" id="PF07494">
    <property type="entry name" value="Reg_prop"/>
    <property type="match status" value="3"/>
</dbReference>
<dbReference type="InterPro" id="IPR029787">
    <property type="entry name" value="Nucleotide_cyclase"/>
</dbReference>
<dbReference type="Pfam" id="PF00990">
    <property type="entry name" value="GGDEF"/>
    <property type="match status" value="1"/>
</dbReference>
<evidence type="ECO:0000259" key="3">
    <source>
        <dbReference type="PROSITE" id="PS50887"/>
    </source>
</evidence>
<dbReference type="Gene3D" id="2.130.10.10">
    <property type="entry name" value="YVTN repeat-like/Quinoprotein amine dehydrogenase"/>
    <property type="match status" value="4"/>
</dbReference>
<dbReference type="NCBIfam" id="TIGR00254">
    <property type="entry name" value="GGDEF"/>
    <property type="match status" value="1"/>
</dbReference>